<feature type="domain" description="Plant heme peroxidase family profile" evidence="16">
    <location>
        <begin position="130"/>
        <end position="416"/>
    </location>
</feature>
<evidence type="ECO:0000256" key="13">
    <source>
        <dbReference type="HAMAP-Rule" id="MF_01961"/>
    </source>
</evidence>
<dbReference type="SUPFAM" id="SSF48113">
    <property type="entry name" value="Heme-dependent peroxidases"/>
    <property type="match status" value="2"/>
</dbReference>
<comment type="catalytic activity">
    <reaction evidence="8 13 14">
        <text>H2O2 + AH2 = A + 2 H2O</text>
        <dbReference type="Rhea" id="RHEA:30275"/>
        <dbReference type="ChEBI" id="CHEBI:13193"/>
        <dbReference type="ChEBI" id="CHEBI:15377"/>
        <dbReference type="ChEBI" id="CHEBI:16240"/>
        <dbReference type="ChEBI" id="CHEBI:17499"/>
        <dbReference type="EC" id="1.11.1.21"/>
    </reaction>
</comment>
<comment type="cofactor">
    <cofactor evidence="13">
        <name>heme b</name>
        <dbReference type="ChEBI" id="CHEBI:60344"/>
    </cofactor>
    <text evidence="13">Binds 1 heme b (iron(II)-protoporphyrin IX) group per dimer.</text>
</comment>
<keyword evidence="5 13" id="KW-0408">Iron</keyword>
<dbReference type="PANTHER" id="PTHR30555">
    <property type="entry name" value="HYDROPEROXIDASE I, BIFUNCTIONAL CATALASE-PEROXIDASE"/>
    <property type="match status" value="1"/>
</dbReference>
<evidence type="ECO:0000256" key="3">
    <source>
        <dbReference type="ARBA" id="ARBA00022723"/>
    </source>
</evidence>
<evidence type="ECO:0000256" key="4">
    <source>
        <dbReference type="ARBA" id="ARBA00023002"/>
    </source>
</evidence>
<comment type="similarity">
    <text evidence="10 13 14">Belongs to the peroxidase family. Peroxidase/catalase subfamily.</text>
</comment>
<sequence length="726" mass="79670">MDNPTDSAGKCPVAHGNTPRSRSNRDWWPDQLNVQILHQNSGRADPLGQAFDYAEEFKKLDLDGLKKDLHALMTDSQDWWPADFGHYGGLFIRMAWHSAGTYRITDGRGGAGAGQQRFAPLNSWPDNVNLDKARRLLWPIKQKYGNRISWADLLILTGNVALESMGFKTFGFAGGRADVWEPEELYWGPEGTWLGDERYSGERELAEPLGAVQMGLIYVNPEGPNGTPDPLASARDIRETFARMAMNDEETVALIAGGHTFGKTHGAGDPSFVGVDPEGGELEAQGLGWTSKFNTGVGRDAIGSGLEVTWTQTPTQWSNYFFENLFAFEWELTKSPGGAHQWQAKNADASIPDAYDASKRHLPTMLTSDLALRFDPVYEKISRRFLENPDQFADAFARAWFKLTHRDMGPKVRYLGPEVPAEDLIWQDVIPAVDHPLVDDKDIADLKEKVLATGLTVQELVSTAWASASTFRGSDKRGGANGARIRLAPQKDWEVNQPAQLAKVLGVLEGIQKNFNAAQTGAKKISLADLIVLGGAAGVEKAAAAGGHAVSVPFTPGRMDASEAQTDAHSFAALKPRADGFRNYIGGRQFMKPEEALVDRAQLLTLTGPEMTVLVGGLRVLKAGAPEHGVFTSRPETLTNDFFVNLLDMGTQWSPAAGRDGVYEGRDSKTNDVKWTGTRVDLIFGSHSQLRAFAEVYGQADTKEKFVRDFVAAWTKVMNADRFDLV</sequence>
<dbReference type="InterPro" id="IPR019794">
    <property type="entry name" value="Peroxidases_AS"/>
</dbReference>
<comment type="caution">
    <text evidence="13">Lacks conserved residue(s) required for the propagation of feature annotation.</text>
</comment>
<feature type="binding site" description="axial binding residue" evidence="13">
    <location>
        <position position="259"/>
    </location>
    <ligand>
        <name>heme b</name>
        <dbReference type="ChEBI" id="CHEBI:60344"/>
    </ligand>
    <ligandPart>
        <name>Fe</name>
        <dbReference type="ChEBI" id="CHEBI:18248"/>
    </ligandPart>
</feature>
<dbReference type="FunFam" id="1.10.420.10:FF:000004">
    <property type="entry name" value="Catalase-peroxidase"/>
    <property type="match status" value="1"/>
</dbReference>
<evidence type="ECO:0000313" key="17">
    <source>
        <dbReference type="EMBL" id="TBX84402.1"/>
    </source>
</evidence>
<dbReference type="EMBL" id="SJLU01000046">
    <property type="protein sequence ID" value="TBX84402.1"/>
    <property type="molecule type" value="Genomic_DNA"/>
</dbReference>
<dbReference type="Pfam" id="PF00141">
    <property type="entry name" value="peroxidase"/>
    <property type="match status" value="2"/>
</dbReference>
<dbReference type="PRINTS" id="PR00458">
    <property type="entry name" value="PEROXIDASE"/>
</dbReference>
<dbReference type="PROSITE" id="PS00435">
    <property type="entry name" value="PEROXIDASE_1"/>
    <property type="match status" value="1"/>
</dbReference>
<dbReference type="InterPro" id="IPR002016">
    <property type="entry name" value="Haem_peroxidase"/>
</dbReference>
<dbReference type="PROSITE" id="PS50873">
    <property type="entry name" value="PEROXIDASE_4"/>
    <property type="match status" value="1"/>
</dbReference>
<proteinExistence type="inferred from homology"/>
<dbReference type="RefSeq" id="WP_131603594.1">
    <property type="nucleotide sequence ID" value="NZ_SJLU01000046.1"/>
</dbReference>
<dbReference type="Gene3D" id="1.10.520.10">
    <property type="match status" value="2"/>
</dbReference>
<dbReference type="GO" id="GO:0005829">
    <property type="term" value="C:cytosol"/>
    <property type="evidence" value="ECO:0007669"/>
    <property type="project" value="TreeGrafter"/>
</dbReference>
<evidence type="ECO:0000259" key="16">
    <source>
        <dbReference type="PROSITE" id="PS50873"/>
    </source>
</evidence>
<evidence type="ECO:0000256" key="7">
    <source>
        <dbReference type="ARBA" id="ARBA00049145"/>
    </source>
</evidence>
<comment type="PTM">
    <text evidence="13">Formation of the three residue Trp-Tyr-Met cross-link is important for the catalase, but not the peroxidase activity of the enzyme.</text>
</comment>
<dbReference type="CDD" id="cd08200">
    <property type="entry name" value="catalase_peroxidase_2"/>
    <property type="match status" value="1"/>
</dbReference>
<dbReference type="CDD" id="cd00649">
    <property type="entry name" value="catalase_peroxidase_1"/>
    <property type="match status" value="1"/>
</dbReference>
<evidence type="ECO:0000256" key="8">
    <source>
        <dbReference type="ARBA" id="ARBA00051651"/>
    </source>
</evidence>
<protein>
    <recommendedName>
        <fullName evidence="12 13">Catalase-peroxidase</fullName>
        <shortName evidence="13">CP</shortName>
        <ecNumber evidence="11 13">1.11.1.21</ecNumber>
    </recommendedName>
    <alternativeName>
        <fullName evidence="13">Peroxidase/catalase</fullName>
    </alternativeName>
</protein>
<dbReference type="HAMAP" id="MF_01961">
    <property type="entry name" value="Catal_peroxid"/>
    <property type="match status" value="1"/>
</dbReference>
<dbReference type="PROSITE" id="PS00436">
    <property type="entry name" value="PEROXIDASE_2"/>
    <property type="match status" value="1"/>
</dbReference>
<comment type="subunit">
    <text evidence="13">Homodimer or homotetramer.</text>
</comment>
<dbReference type="InterPro" id="IPR019793">
    <property type="entry name" value="Peroxidases_heam-ligand_BS"/>
</dbReference>
<dbReference type="Gene3D" id="1.10.420.10">
    <property type="entry name" value="Peroxidase, domain 2"/>
    <property type="match status" value="2"/>
</dbReference>
<evidence type="ECO:0000256" key="14">
    <source>
        <dbReference type="RuleBase" id="RU003451"/>
    </source>
</evidence>
<accession>A0A8G2ML40</accession>
<evidence type="ECO:0000256" key="10">
    <source>
        <dbReference type="ARBA" id="ARBA00060838"/>
    </source>
</evidence>
<organism evidence="17 18">
    <name type="scientific">Rhizobium leguminosarum bv. viciae</name>
    <dbReference type="NCBI Taxonomy" id="387"/>
    <lineage>
        <taxon>Bacteria</taxon>
        <taxon>Pseudomonadati</taxon>
        <taxon>Pseudomonadota</taxon>
        <taxon>Alphaproteobacteria</taxon>
        <taxon>Hyphomicrobiales</taxon>
        <taxon>Rhizobiaceae</taxon>
        <taxon>Rhizobium/Agrobacterium group</taxon>
        <taxon>Rhizobium</taxon>
    </lineage>
</organism>
<dbReference type="PANTHER" id="PTHR30555:SF0">
    <property type="entry name" value="CATALASE-PEROXIDASE"/>
    <property type="match status" value="1"/>
</dbReference>
<feature type="region of interest" description="Disordered" evidence="15">
    <location>
        <begin position="1"/>
        <end position="26"/>
    </location>
</feature>
<dbReference type="FunFam" id="1.10.420.10:FF:000002">
    <property type="entry name" value="Catalase-peroxidase"/>
    <property type="match status" value="1"/>
</dbReference>
<comment type="caution">
    <text evidence="17">The sequence shown here is derived from an EMBL/GenBank/DDBJ whole genome shotgun (WGS) entry which is preliminary data.</text>
</comment>
<evidence type="ECO:0000256" key="6">
    <source>
        <dbReference type="ARBA" id="ARBA00023324"/>
    </source>
</evidence>
<keyword evidence="2 13" id="KW-0349">Heme</keyword>
<dbReference type="NCBIfam" id="TIGR00198">
    <property type="entry name" value="cat_per_HPI"/>
    <property type="match status" value="1"/>
</dbReference>
<dbReference type="AlphaFoldDB" id="A0A8G2ML40"/>
<keyword evidence="4 13" id="KW-0560">Oxidoreductase</keyword>
<dbReference type="Proteomes" id="UP000291866">
    <property type="component" value="Unassembled WGS sequence"/>
</dbReference>
<feature type="site" description="Transition state stabilizer" evidence="13">
    <location>
        <position position="93"/>
    </location>
</feature>
<feature type="cross-link" description="Tryptophyl-tyrosyl-methioninium (Tyr-Met) (with Trp-96)" evidence="13">
    <location>
        <begin position="218"/>
        <end position="244"/>
    </location>
</feature>
<dbReference type="NCBIfam" id="NF011635">
    <property type="entry name" value="PRK15061.1"/>
    <property type="match status" value="1"/>
</dbReference>
<evidence type="ECO:0000313" key="18">
    <source>
        <dbReference type="Proteomes" id="UP000291866"/>
    </source>
</evidence>
<name>A0A8G2ML40_RHILV</name>
<dbReference type="EC" id="1.11.1.21" evidence="11 13"/>
<reference evidence="17 18" key="1">
    <citation type="submission" date="2019-02" db="EMBL/GenBank/DDBJ databases">
        <title>The competitiveness to form nodules shapes the capacities of Rhizobium leguminosarum sv viciae communities to promote symbiosis with specific hosts.</title>
        <authorList>
            <person name="Boivin S."/>
            <person name="Lepetit M."/>
        </authorList>
    </citation>
    <scope>NUCLEOTIDE SEQUENCE [LARGE SCALE GENOMIC DNA]</scope>
    <source>
        <strain evidence="17 18">SPF4F3</strain>
    </source>
</reference>
<dbReference type="GO" id="GO:0046872">
    <property type="term" value="F:metal ion binding"/>
    <property type="evidence" value="ECO:0007669"/>
    <property type="project" value="UniProtKB-KW"/>
</dbReference>
<comment type="catalytic activity">
    <reaction evidence="7 13 14">
        <text>2 H2O2 = O2 + 2 H2O</text>
        <dbReference type="Rhea" id="RHEA:20309"/>
        <dbReference type="ChEBI" id="CHEBI:15377"/>
        <dbReference type="ChEBI" id="CHEBI:15379"/>
        <dbReference type="ChEBI" id="CHEBI:16240"/>
        <dbReference type="EC" id="1.11.1.21"/>
    </reaction>
</comment>
<keyword evidence="6 13" id="KW-0376">Hydrogen peroxide</keyword>
<evidence type="ECO:0000256" key="2">
    <source>
        <dbReference type="ARBA" id="ARBA00022617"/>
    </source>
</evidence>
<dbReference type="GO" id="GO:0042744">
    <property type="term" value="P:hydrogen peroxide catabolic process"/>
    <property type="evidence" value="ECO:0007669"/>
    <property type="project" value="UniProtKB-KW"/>
</dbReference>
<evidence type="ECO:0000256" key="15">
    <source>
        <dbReference type="SAM" id="MobiDB-lite"/>
    </source>
</evidence>
<evidence type="ECO:0000256" key="11">
    <source>
        <dbReference type="ARBA" id="ARBA00067012"/>
    </source>
</evidence>
<dbReference type="InterPro" id="IPR010255">
    <property type="entry name" value="Haem_peroxidase_sf"/>
</dbReference>
<evidence type="ECO:0000256" key="5">
    <source>
        <dbReference type="ARBA" id="ARBA00023004"/>
    </source>
</evidence>
<dbReference type="GO" id="GO:0070301">
    <property type="term" value="P:cellular response to hydrogen peroxide"/>
    <property type="evidence" value="ECO:0007669"/>
    <property type="project" value="TreeGrafter"/>
</dbReference>
<dbReference type="GO" id="GO:0020037">
    <property type="term" value="F:heme binding"/>
    <property type="evidence" value="ECO:0007669"/>
    <property type="project" value="InterPro"/>
</dbReference>
<dbReference type="InterPro" id="IPR000763">
    <property type="entry name" value="Catalase_peroxidase"/>
</dbReference>
<evidence type="ECO:0000256" key="1">
    <source>
        <dbReference type="ARBA" id="ARBA00022559"/>
    </source>
</evidence>
<evidence type="ECO:0000256" key="9">
    <source>
        <dbReference type="ARBA" id="ARBA00057360"/>
    </source>
</evidence>
<feature type="active site" description="Proton acceptor" evidence="13">
    <location>
        <position position="97"/>
    </location>
</feature>
<evidence type="ECO:0000256" key="12">
    <source>
        <dbReference type="ARBA" id="ARBA00074141"/>
    </source>
</evidence>
<dbReference type="GO" id="GO:0004096">
    <property type="term" value="F:catalase activity"/>
    <property type="evidence" value="ECO:0007669"/>
    <property type="project" value="UniProtKB-UniRule"/>
</dbReference>
<gene>
    <name evidence="13 17" type="primary">katG</name>
    <name evidence="17" type="ORF">E0H31_36925</name>
</gene>
<dbReference type="FunFam" id="1.10.520.10:FF:000002">
    <property type="entry name" value="Catalase-peroxidase"/>
    <property type="match status" value="1"/>
</dbReference>
<dbReference type="PRINTS" id="PR00460">
    <property type="entry name" value="BPEROXIDASE"/>
</dbReference>
<keyword evidence="1 13" id="KW-0575">Peroxidase</keyword>
<comment type="function">
    <text evidence="9">Bifunctional enzyme with both catalase and broad-spectrum peroxidase activity. Important for stationary phase survival.</text>
</comment>
<keyword evidence="3 13" id="KW-0479">Metal-binding</keyword>